<dbReference type="AlphaFoldDB" id="A0A1P8WBW2"/>
<dbReference type="KEGG" id="fmr:Fuma_01140"/>
<evidence type="ECO:0000313" key="3">
    <source>
        <dbReference type="Proteomes" id="UP000187735"/>
    </source>
</evidence>
<evidence type="ECO:0000259" key="1">
    <source>
        <dbReference type="Pfam" id="PF12965"/>
    </source>
</evidence>
<dbReference type="InterPro" id="IPR011991">
    <property type="entry name" value="ArsR-like_HTH"/>
</dbReference>
<dbReference type="Proteomes" id="UP000187735">
    <property type="component" value="Chromosome"/>
</dbReference>
<name>A0A1P8WBW2_9PLAN</name>
<dbReference type="InterPro" id="IPR036390">
    <property type="entry name" value="WH_DNA-bd_sf"/>
</dbReference>
<dbReference type="InterPro" id="IPR024385">
    <property type="entry name" value="DUF3854"/>
</dbReference>
<dbReference type="CDD" id="cd01029">
    <property type="entry name" value="TOPRIM_primases"/>
    <property type="match status" value="1"/>
</dbReference>
<sequence length="925" mass="103672">MPIVSERRSAATRHRRLPRELLESLNRRKRCKFQLVNGRANMLDDPEWDCDAAEQECDDEDVDDDTWGRRKLESSGLKAKTISDAQITVNSSTDHLDRILNRDDVRSAGIVFPFFDLSANPIEYHTVRFRVPHRFGGKKPRVAKYLCPTGEPNRSYFPPDAIAAINAGEPLLITEGILKALASTQAGCPCIGLMGVWNWMAPQSDDEKNQDAPRRLIADLSQIRWEGRDVIVMFDFDKKRNSKVNLAAVRLAEVLTRQGANARIYTPPRAGSARAKKNGIDDWICRRGEAEFANRVKDMFSLRRSQTIDVVRRQRQSTRRHMMEQDEGGIFLDRSATGSGKSHIDTDTIRRLNLGERALNLQPTHANCQEVLASDRQHGIEDSAAYPKHDPVTCPNFSDANKAQLHGLSFRWAVCPDCSYRNSCLYLSQCAEAKESLHMIATHKRGELTMQQIASGTKYIAIHEDPIAMLRPQYVAKRGLATIEQIAREVLQKVCENDVEKHYFQRMAAIAKDFDGYRRRAIKTENIPLPERAKHCPARKRIDQCIWEIVHEKYALNREAMQLVRCATDGRLVSLVAAVDEFFGVGGKRKLTRRLVGNCATPLPRRAKIVINDATASLKSLAAATEREIHDITPEAIPRTINPTVQIPRDVTRRASRDSVADTLRGIIHDIPYQKIGLITHKNHLDDGLIHSLGEAYRDRVSTFDWFGGTKSRGSNEWYKDCDCMIVLGTPRVAPAAIREHLIRLNKPWAARIRAAAAGWPTRENGGTLDAWLGKDESGQPRVVRTGHYADHDWHDAYTDLVTAQLKQAIGRARGCLTDGIRCYVVSTENICCSDPQTSLMGAGAFASDGPQAFLSKFPLPPLKLADVAILDHLKNGDSSVPVPTRELAAVLGVAESTCRERLQKLEKAGRVRRVGQRKGWIASS</sequence>
<dbReference type="GO" id="GO:0006355">
    <property type="term" value="P:regulation of DNA-templated transcription"/>
    <property type="evidence" value="ECO:0007669"/>
    <property type="project" value="UniProtKB-ARBA"/>
</dbReference>
<accession>A0A1P8WBW2</accession>
<dbReference type="Gene3D" id="3.40.1360.10">
    <property type="match status" value="1"/>
</dbReference>
<gene>
    <name evidence="2" type="ORF">Fuma_01140</name>
</gene>
<dbReference type="InterPro" id="IPR034154">
    <property type="entry name" value="TOPRIM_DnaG/twinkle"/>
</dbReference>
<dbReference type="SUPFAM" id="SSF46785">
    <property type="entry name" value="Winged helix' DNA-binding domain"/>
    <property type="match status" value="1"/>
</dbReference>
<evidence type="ECO:0000313" key="2">
    <source>
        <dbReference type="EMBL" id="APZ91551.1"/>
    </source>
</evidence>
<dbReference type="Gene3D" id="1.10.10.10">
    <property type="entry name" value="Winged helix-like DNA-binding domain superfamily/Winged helix DNA-binding domain"/>
    <property type="match status" value="1"/>
</dbReference>
<dbReference type="EMBL" id="CP017641">
    <property type="protein sequence ID" value="APZ91551.1"/>
    <property type="molecule type" value="Genomic_DNA"/>
</dbReference>
<organism evidence="2 3">
    <name type="scientific">Fuerstiella marisgermanici</name>
    <dbReference type="NCBI Taxonomy" id="1891926"/>
    <lineage>
        <taxon>Bacteria</taxon>
        <taxon>Pseudomonadati</taxon>
        <taxon>Planctomycetota</taxon>
        <taxon>Planctomycetia</taxon>
        <taxon>Planctomycetales</taxon>
        <taxon>Planctomycetaceae</taxon>
        <taxon>Fuerstiella</taxon>
    </lineage>
</organism>
<dbReference type="Pfam" id="PF12965">
    <property type="entry name" value="DUF3854"/>
    <property type="match status" value="1"/>
</dbReference>
<dbReference type="CDD" id="cd00090">
    <property type="entry name" value="HTH_ARSR"/>
    <property type="match status" value="1"/>
</dbReference>
<reference evidence="2 3" key="1">
    <citation type="journal article" date="2016" name="Front. Microbiol.">
        <title>Fuerstia marisgermanicae gen. nov., sp. nov., an Unusual Member of the Phylum Planctomycetes from the German Wadden Sea.</title>
        <authorList>
            <person name="Kohn T."/>
            <person name="Heuer A."/>
            <person name="Jogler M."/>
            <person name="Vollmers J."/>
            <person name="Boedeker C."/>
            <person name="Bunk B."/>
            <person name="Rast P."/>
            <person name="Borchert D."/>
            <person name="Glockner I."/>
            <person name="Freese H.M."/>
            <person name="Klenk H.P."/>
            <person name="Overmann J."/>
            <person name="Kaster A.K."/>
            <person name="Rohde M."/>
            <person name="Wiegand S."/>
            <person name="Jogler C."/>
        </authorList>
    </citation>
    <scope>NUCLEOTIDE SEQUENCE [LARGE SCALE GENOMIC DNA]</scope>
    <source>
        <strain evidence="2 3">NH11</strain>
    </source>
</reference>
<keyword evidence="3" id="KW-1185">Reference proteome</keyword>
<protein>
    <recommendedName>
        <fullName evidence="1">DUF3854 domain-containing protein</fullName>
    </recommendedName>
</protein>
<dbReference type="RefSeq" id="WP_083731831.1">
    <property type="nucleotide sequence ID" value="NZ_CP017641.1"/>
</dbReference>
<dbReference type="OrthoDB" id="228140at2"/>
<feature type="domain" description="DUF3854" evidence="1">
    <location>
        <begin position="169"/>
        <end position="289"/>
    </location>
</feature>
<dbReference type="STRING" id="1891926.Fuma_01140"/>
<dbReference type="Pfam" id="PF13412">
    <property type="entry name" value="HTH_24"/>
    <property type="match status" value="1"/>
</dbReference>
<proteinExistence type="predicted"/>
<dbReference type="InterPro" id="IPR036388">
    <property type="entry name" value="WH-like_DNA-bd_sf"/>
</dbReference>